<dbReference type="Gene3D" id="3.40.1090.10">
    <property type="entry name" value="Cytosolic phospholipase A2 catalytic domain"/>
    <property type="match status" value="1"/>
</dbReference>
<organism evidence="1 2">
    <name type="scientific">Triangularia setosa</name>
    <dbReference type="NCBI Taxonomy" id="2587417"/>
    <lineage>
        <taxon>Eukaryota</taxon>
        <taxon>Fungi</taxon>
        <taxon>Dikarya</taxon>
        <taxon>Ascomycota</taxon>
        <taxon>Pezizomycotina</taxon>
        <taxon>Sordariomycetes</taxon>
        <taxon>Sordariomycetidae</taxon>
        <taxon>Sordariales</taxon>
        <taxon>Podosporaceae</taxon>
        <taxon>Triangularia</taxon>
    </lineage>
</organism>
<sequence>MHARATLRVREEDKFKIVQISDTHMVTGVGVCKDAIDAQGKYLPESEADPLTVDLSVQSHSQPSLAIICEICIKVFGEPWQFTANACFLCQAESRIVVRVHAPNAGIGILCIDGGGVRGIIPTTILELLELADDKLWSSVTNHIAFCAI</sequence>
<keyword evidence="2" id="KW-1185">Reference proteome</keyword>
<gene>
    <name evidence="1" type="ORF">QBC36DRAFT_383030</name>
</gene>
<evidence type="ECO:0000313" key="1">
    <source>
        <dbReference type="EMBL" id="KAK4170764.1"/>
    </source>
</evidence>
<proteinExistence type="predicted"/>
<dbReference type="EMBL" id="MU866782">
    <property type="protein sequence ID" value="KAK4170764.1"/>
    <property type="molecule type" value="Genomic_DNA"/>
</dbReference>
<evidence type="ECO:0000313" key="2">
    <source>
        <dbReference type="Proteomes" id="UP001302321"/>
    </source>
</evidence>
<reference evidence="1" key="2">
    <citation type="submission" date="2023-05" db="EMBL/GenBank/DDBJ databases">
        <authorList>
            <consortium name="Lawrence Berkeley National Laboratory"/>
            <person name="Steindorff A."/>
            <person name="Hensen N."/>
            <person name="Bonometti L."/>
            <person name="Westerberg I."/>
            <person name="Brannstrom I.O."/>
            <person name="Guillou S."/>
            <person name="Cros-Aarteil S."/>
            <person name="Calhoun S."/>
            <person name="Haridas S."/>
            <person name="Kuo A."/>
            <person name="Mondo S."/>
            <person name="Pangilinan J."/>
            <person name="Riley R."/>
            <person name="Labutti K."/>
            <person name="Andreopoulos B."/>
            <person name="Lipzen A."/>
            <person name="Chen C."/>
            <person name="Yanf M."/>
            <person name="Daum C."/>
            <person name="Ng V."/>
            <person name="Clum A."/>
            <person name="Ohm R."/>
            <person name="Martin F."/>
            <person name="Silar P."/>
            <person name="Natvig D."/>
            <person name="Lalanne C."/>
            <person name="Gautier V."/>
            <person name="Ament-Velasquez S.L."/>
            <person name="Kruys A."/>
            <person name="Hutchinson M.I."/>
            <person name="Powell A.J."/>
            <person name="Barry K."/>
            <person name="Miller A.N."/>
            <person name="Grigoriev I.V."/>
            <person name="Debuchy R."/>
            <person name="Gladieux P."/>
            <person name="Thoren M.H."/>
            <person name="Johannesson H."/>
        </authorList>
    </citation>
    <scope>NUCLEOTIDE SEQUENCE</scope>
    <source>
        <strain evidence="1">CBS 892.96</strain>
    </source>
</reference>
<comment type="caution">
    <text evidence="1">The sequence shown here is derived from an EMBL/GenBank/DDBJ whole genome shotgun (WGS) entry which is preliminary data.</text>
</comment>
<dbReference type="Proteomes" id="UP001302321">
    <property type="component" value="Unassembled WGS sequence"/>
</dbReference>
<protein>
    <submittedName>
        <fullName evidence="1">Uncharacterized protein</fullName>
    </submittedName>
</protein>
<reference evidence="1" key="1">
    <citation type="journal article" date="2023" name="Mol. Phylogenet. Evol.">
        <title>Genome-scale phylogeny and comparative genomics of the fungal order Sordariales.</title>
        <authorList>
            <person name="Hensen N."/>
            <person name="Bonometti L."/>
            <person name="Westerberg I."/>
            <person name="Brannstrom I.O."/>
            <person name="Guillou S."/>
            <person name="Cros-Aarteil S."/>
            <person name="Calhoun S."/>
            <person name="Haridas S."/>
            <person name="Kuo A."/>
            <person name="Mondo S."/>
            <person name="Pangilinan J."/>
            <person name="Riley R."/>
            <person name="LaButti K."/>
            <person name="Andreopoulos B."/>
            <person name="Lipzen A."/>
            <person name="Chen C."/>
            <person name="Yan M."/>
            <person name="Daum C."/>
            <person name="Ng V."/>
            <person name="Clum A."/>
            <person name="Steindorff A."/>
            <person name="Ohm R.A."/>
            <person name="Martin F."/>
            <person name="Silar P."/>
            <person name="Natvig D.O."/>
            <person name="Lalanne C."/>
            <person name="Gautier V."/>
            <person name="Ament-Velasquez S.L."/>
            <person name="Kruys A."/>
            <person name="Hutchinson M.I."/>
            <person name="Powell A.J."/>
            <person name="Barry K."/>
            <person name="Miller A.N."/>
            <person name="Grigoriev I.V."/>
            <person name="Debuchy R."/>
            <person name="Gladieux P."/>
            <person name="Hiltunen Thoren M."/>
            <person name="Johannesson H."/>
        </authorList>
    </citation>
    <scope>NUCLEOTIDE SEQUENCE</scope>
    <source>
        <strain evidence="1">CBS 892.96</strain>
    </source>
</reference>
<dbReference type="AlphaFoldDB" id="A0AAN6VVV8"/>
<accession>A0AAN6VVV8</accession>
<name>A0AAN6VVV8_9PEZI</name>